<keyword evidence="5 7" id="KW-1133">Transmembrane helix</keyword>
<feature type="transmembrane region" description="Helical" evidence="7">
    <location>
        <begin position="37"/>
        <end position="57"/>
    </location>
</feature>
<dbReference type="Gene3D" id="1.10.3730.20">
    <property type="match status" value="1"/>
</dbReference>
<comment type="subcellular location">
    <subcellularLocation>
        <location evidence="1">Cell membrane</location>
        <topology evidence="1">Multi-pass membrane protein</topology>
    </subcellularLocation>
</comment>
<dbReference type="InterPro" id="IPR000620">
    <property type="entry name" value="EamA_dom"/>
</dbReference>
<reference evidence="9 10" key="1">
    <citation type="journal article" date="2010" name="Int. J. Syst. Evol. Microbiol.">
        <title>Bacillus horneckiae sp. nov., isolated from a spacecraft-assembly clean room.</title>
        <authorList>
            <person name="Vaishampayan P."/>
            <person name="Probst A."/>
            <person name="Krishnamurthi S."/>
            <person name="Ghosh S."/>
            <person name="Osman S."/>
            <person name="McDowall A."/>
            <person name="Ruckmani A."/>
            <person name="Mayilraj S."/>
            <person name="Venkateswaran K."/>
        </authorList>
    </citation>
    <scope>NUCLEOTIDE SEQUENCE [LARGE SCALE GENOMIC DNA]</scope>
    <source>
        <strain evidence="10">1PO1SC</strain>
    </source>
</reference>
<keyword evidence="10" id="KW-1185">Reference proteome</keyword>
<gene>
    <name evidence="9" type="ORF">CWS20_09820</name>
</gene>
<keyword evidence="3" id="KW-1003">Cell membrane</keyword>
<dbReference type="PANTHER" id="PTHR42920:SF5">
    <property type="entry name" value="EAMA DOMAIN-CONTAINING PROTEIN"/>
    <property type="match status" value="1"/>
</dbReference>
<feature type="transmembrane region" description="Helical" evidence="7">
    <location>
        <begin position="266"/>
        <end position="286"/>
    </location>
</feature>
<organism evidence="9 10">
    <name type="scientific">Cytobacillus horneckiae</name>
    <dbReference type="NCBI Taxonomy" id="549687"/>
    <lineage>
        <taxon>Bacteria</taxon>
        <taxon>Bacillati</taxon>
        <taxon>Bacillota</taxon>
        <taxon>Bacilli</taxon>
        <taxon>Bacillales</taxon>
        <taxon>Bacillaceae</taxon>
        <taxon>Cytobacillus</taxon>
    </lineage>
</organism>
<dbReference type="Proteomes" id="UP000233343">
    <property type="component" value="Unassembled WGS sequence"/>
</dbReference>
<dbReference type="SUPFAM" id="SSF103481">
    <property type="entry name" value="Multidrug resistance efflux transporter EmrE"/>
    <property type="match status" value="2"/>
</dbReference>
<evidence type="ECO:0000256" key="4">
    <source>
        <dbReference type="ARBA" id="ARBA00022692"/>
    </source>
</evidence>
<evidence type="ECO:0000313" key="9">
    <source>
        <dbReference type="EMBL" id="PKG29055.1"/>
    </source>
</evidence>
<name>A0A2N0ZHQ9_9BACI</name>
<proteinExistence type="inferred from homology"/>
<comment type="caution">
    <text evidence="9">The sequence shown here is derived from an EMBL/GenBank/DDBJ whole genome shotgun (WGS) entry which is preliminary data.</text>
</comment>
<feature type="transmembrane region" description="Helical" evidence="7">
    <location>
        <begin position="119"/>
        <end position="137"/>
    </location>
</feature>
<dbReference type="RefSeq" id="WP_066198840.1">
    <property type="nucleotide sequence ID" value="NZ_JARMMB010000010.1"/>
</dbReference>
<feature type="transmembrane region" description="Helical" evidence="7">
    <location>
        <begin position="94"/>
        <end position="112"/>
    </location>
</feature>
<feature type="transmembrane region" description="Helical" evidence="7">
    <location>
        <begin position="207"/>
        <end position="227"/>
    </location>
</feature>
<evidence type="ECO:0000256" key="2">
    <source>
        <dbReference type="ARBA" id="ARBA00007362"/>
    </source>
</evidence>
<accession>A0A2N0ZHQ9</accession>
<dbReference type="PANTHER" id="PTHR42920">
    <property type="entry name" value="OS03G0707200 PROTEIN-RELATED"/>
    <property type="match status" value="1"/>
</dbReference>
<feature type="transmembrane region" description="Helical" evidence="7">
    <location>
        <begin position="69"/>
        <end position="88"/>
    </location>
</feature>
<evidence type="ECO:0000256" key="1">
    <source>
        <dbReference type="ARBA" id="ARBA00004651"/>
    </source>
</evidence>
<dbReference type="InterPro" id="IPR051258">
    <property type="entry name" value="Diverse_Substrate_Transporter"/>
</dbReference>
<comment type="similarity">
    <text evidence="2">Belongs to the EamA transporter family.</text>
</comment>
<feature type="transmembrane region" description="Helical" evidence="7">
    <location>
        <begin position="7"/>
        <end position="25"/>
    </location>
</feature>
<feature type="transmembrane region" description="Helical" evidence="7">
    <location>
        <begin position="239"/>
        <end position="260"/>
    </location>
</feature>
<dbReference type="AlphaFoldDB" id="A0A2N0ZHQ9"/>
<evidence type="ECO:0000256" key="5">
    <source>
        <dbReference type="ARBA" id="ARBA00022989"/>
    </source>
</evidence>
<evidence type="ECO:0000259" key="8">
    <source>
        <dbReference type="Pfam" id="PF00892"/>
    </source>
</evidence>
<sequence>MSMRGKATILLVIVNFFWGLSYIFMKMGLDTLQTFNLVALRCSIAFFVAGFIFYKYLFNINLKTLISSAILGFLLFSVFSFVTFGLSMTKASNAGFLLSLTIVFVPIIQSILLRSLPSLPIRVGLLITISGIGVMTLNRTFSLNPGDLLCILSALAYAIHILVIEKVTKRHEALTIGILQLGFAGVIAFIMSFIFETPSLPSTAHSWLAILGLAILCSAFGFICQAVAQKYTSPTQTSLMFSLEPIFAALLAVIILGESFGLRDTIGAMIIISGVLIATLASQHPYKETT</sequence>
<dbReference type="PRINTS" id="PR00173">
    <property type="entry name" value="EDTRNSPORT"/>
</dbReference>
<feature type="domain" description="EamA" evidence="8">
    <location>
        <begin position="7"/>
        <end position="136"/>
    </location>
</feature>
<dbReference type="InterPro" id="IPR037185">
    <property type="entry name" value="EmrE-like"/>
</dbReference>
<feature type="domain" description="EamA" evidence="8">
    <location>
        <begin position="145"/>
        <end position="279"/>
    </location>
</feature>
<dbReference type="Pfam" id="PF00892">
    <property type="entry name" value="EamA"/>
    <property type="match status" value="2"/>
</dbReference>
<evidence type="ECO:0000256" key="6">
    <source>
        <dbReference type="ARBA" id="ARBA00023136"/>
    </source>
</evidence>
<dbReference type="EMBL" id="PISD01000019">
    <property type="protein sequence ID" value="PKG29055.1"/>
    <property type="molecule type" value="Genomic_DNA"/>
</dbReference>
<protein>
    <submittedName>
        <fullName evidence="9">EamA/RhaT family transporter</fullName>
    </submittedName>
</protein>
<keyword evidence="6 7" id="KW-0472">Membrane</keyword>
<feature type="transmembrane region" description="Helical" evidence="7">
    <location>
        <begin position="143"/>
        <end position="164"/>
    </location>
</feature>
<evidence type="ECO:0000256" key="7">
    <source>
        <dbReference type="SAM" id="Phobius"/>
    </source>
</evidence>
<evidence type="ECO:0000313" key="10">
    <source>
        <dbReference type="Proteomes" id="UP000233343"/>
    </source>
</evidence>
<dbReference type="GO" id="GO:0005886">
    <property type="term" value="C:plasma membrane"/>
    <property type="evidence" value="ECO:0007669"/>
    <property type="project" value="UniProtKB-SubCell"/>
</dbReference>
<feature type="transmembrane region" description="Helical" evidence="7">
    <location>
        <begin position="176"/>
        <end position="195"/>
    </location>
</feature>
<evidence type="ECO:0000256" key="3">
    <source>
        <dbReference type="ARBA" id="ARBA00022475"/>
    </source>
</evidence>
<keyword evidence="4 7" id="KW-0812">Transmembrane</keyword>